<protein>
    <submittedName>
        <fullName evidence="2">NADPH-dependent F420 reductase</fullName>
    </submittedName>
</protein>
<organism evidence="2 3">
    <name type="scientific">Acidovorax delafieldii 2AN</name>
    <dbReference type="NCBI Taxonomy" id="573060"/>
    <lineage>
        <taxon>Bacteria</taxon>
        <taxon>Pseudomonadati</taxon>
        <taxon>Pseudomonadota</taxon>
        <taxon>Betaproteobacteria</taxon>
        <taxon>Burkholderiales</taxon>
        <taxon>Comamonadaceae</taxon>
        <taxon>Acidovorax</taxon>
    </lineage>
</organism>
<accession>C5TCS7</accession>
<dbReference type="Gene3D" id="3.40.50.720">
    <property type="entry name" value="NAD(P)-binding Rossmann-like Domain"/>
    <property type="match status" value="1"/>
</dbReference>
<keyword evidence="3" id="KW-1185">Reference proteome</keyword>
<feature type="domain" description="Pyrroline-5-carboxylate reductase catalytic N-terminal" evidence="1">
    <location>
        <begin position="7"/>
        <end position="48"/>
    </location>
</feature>
<dbReference type="SUPFAM" id="SSF51735">
    <property type="entry name" value="NAD(P)-binding Rossmann-fold domains"/>
    <property type="match status" value="1"/>
</dbReference>
<sequence length="49" mass="4876">MTSSPQTIAVLGGTGAEGSGIALRLAHAGHTVLVGSRDADKAARVCEEL</sequence>
<evidence type="ECO:0000259" key="1">
    <source>
        <dbReference type="Pfam" id="PF03807"/>
    </source>
</evidence>
<reference evidence="2 3" key="1">
    <citation type="submission" date="2009-05" db="EMBL/GenBank/DDBJ databases">
        <title>The draft genome of Acidovorax delafieldii 2AN.</title>
        <authorList>
            <consortium name="US DOE Joint Genome Institute (JGI-PGF)"/>
            <person name="Lucas S."/>
            <person name="Copeland A."/>
            <person name="Lapidus A."/>
            <person name="Glavina del Rio T."/>
            <person name="Tice H."/>
            <person name="Bruce D."/>
            <person name="Goodwin L."/>
            <person name="Pitluck S."/>
            <person name="Larimer F."/>
            <person name="Land M.L."/>
            <person name="Hauser L."/>
            <person name="Shelobolina E.S."/>
            <person name="Picardal F."/>
            <person name="Roden E."/>
            <person name="Emerson D."/>
        </authorList>
    </citation>
    <scope>NUCLEOTIDE SEQUENCE [LARGE SCALE GENOMIC DNA]</scope>
    <source>
        <strain evidence="2 3">2AN</strain>
    </source>
</reference>
<feature type="non-terminal residue" evidence="2">
    <location>
        <position position="49"/>
    </location>
</feature>
<dbReference type="Proteomes" id="UP000003856">
    <property type="component" value="Unassembled WGS sequence"/>
</dbReference>
<dbReference type="AlphaFoldDB" id="C5TCS7"/>
<dbReference type="EMBL" id="ACQT01000510">
    <property type="protein sequence ID" value="EER57719.1"/>
    <property type="molecule type" value="Genomic_DNA"/>
</dbReference>
<evidence type="ECO:0000313" key="3">
    <source>
        <dbReference type="Proteomes" id="UP000003856"/>
    </source>
</evidence>
<name>C5TCS7_ACIDE</name>
<proteinExistence type="predicted"/>
<dbReference type="InterPro" id="IPR036291">
    <property type="entry name" value="NAD(P)-bd_dom_sf"/>
</dbReference>
<dbReference type="Pfam" id="PF03807">
    <property type="entry name" value="F420_oxidored"/>
    <property type="match status" value="1"/>
</dbReference>
<evidence type="ECO:0000313" key="2">
    <source>
        <dbReference type="EMBL" id="EER57719.1"/>
    </source>
</evidence>
<gene>
    <name evidence="2" type="ORF">AcdelDRAFT_4708</name>
</gene>
<comment type="caution">
    <text evidence="2">The sequence shown here is derived from an EMBL/GenBank/DDBJ whole genome shotgun (WGS) entry which is preliminary data.</text>
</comment>
<dbReference type="InterPro" id="IPR028939">
    <property type="entry name" value="P5C_Rdtase_cat_N"/>
</dbReference>